<reference evidence="2 3" key="1">
    <citation type="submission" date="2016-07" db="EMBL/GenBank/DDBJ databases">
        <title>Pervasive Adenine N6-methylation of Active Genes in Fungi.</title>
        <authorList>
            <consortium name="DOE Joint Genome Institute"/>
            <person name="Mondo S.J."/>
            <person name="Dannebaum R.O."/>
            <person name="Kuo R.C."/>
            <person name="Labutti K."/>
            <person name="Haridas S."/>
            <person name="Kuo A."/>
            <person name="Salamov A."/>
            <person name="Ahrendt S.R."/>
            <person name="Lipzen A."/>
            <person name="Sullivan W."/>
            <person name="Andreopoulos W.B."/>
            <person name="Clum A."/>
            <person name="Lindquist E."/>
            <person name="Daum C."/>
            <person name="Ramamoorthy G.K."/>
            <person name="Gryganskyi A."/>
            <person name="Culley D."/>
            <person name="Magnuson J.K."/>
            <person name="James T.Y."/>
            <person name="O'Malley M.A."/>
            <person name="Stajich J.E."/>
            <person name="Spatafora J.W."/>
            <person name="Visel A."/>
            <person name="Grigoriev I.V."/>
        </authorList>
    </citation>
    <scope>NUCLEOTIDE SEQUENCE [LARGE SCALE GENOMIC DNA]</scope>
    <source>
        <strain evidence="2 3">CBS 115471</strain>
    </source>
</reference>
<dbReference type="Proteomes" id="UP000193144">
    <property type="component" value="Unassembled WGS sequence"/>
</dbReference>
<dbReference type="Gene3D" id="3.10.20.720">
    <property type="match status" value="1"/>
</dbReference>
<dbReference type="GO" id="GO:0034080">
    <property type="term" value="P:CENP-A containing chromatin assembly"/>
    <property type="evidence" value="ECO:0007669"/>
    <property type="project" value="InterPro"/>
</dbReference>
<keyword evidence="3" id="KW-1185">Reference proteome</keyword>
<comment type="caution">
    <text evidence="2">The sequence shown here is derived from an EMBL/GenBank/DDBJ whole genome shotgun (WGS) entry which is preliminary data.</text>
</comment>
<feature type="region of interest" description="Disordered" evidence="1">
    <location>
        <begin position="488"/>
        <end position="517"/>
    </location>
</feature>
<dbReference type="GO" id="GO:0007059">
    <property type="term" value="P:chromosome segregation"/>
    <property type="evidence" value="ECO:0007669"/>
    <property type="project" value="InterPro"/>
</dbReference>
<feature type="region of interest" description="Disordered" evidence="1">
    <location>
        <begin position="356"/>
        <end position="392"/>
    </location>
</feature>
<gene>
    <name evidence="2" type="ORF">BCR34DRAFT_496060</name>
</gene>
<feature type="region of interest" description="Disordered" evidence="1">
    <location>
        <begin position="408"/>
        <end position="436"/>
    </location>
</feature>
<dbReference type="InterPro" id="IPR007902">
    <property type="entry name" value="Chl4/mis15/CENP-N"/>
</dbReference>
<evidence type="ECO:0000256" key="1">
    <source>
        <dbReference type="SAM" id="MobiDB-lite"/>
    </source>
</evidence>
<dbReference type="Pfam" id="PF05238">
    <property type="entry name" value="CENP-N"/>
    <property type="match status" value="1"/>
</dbReference>
<evidence type="ECO:0000313" key="3">
    <source>
        <dbReference type="Proteomes" id="UP000193144"/>
    </source>
</evidence>
<name>A0A1Y1YKN1_9PLEO</name>
<dbReference type="AlphaFoldDB" id="A0A1Y1YKN1"/>
<dbReference type="STRING" id="1231657.A0A1Y1YKN1"/>
<organism evidence="2 3">
    <name type="scientific">Clohesyomyces aquaticus</name>
    <dbReference type="NCBI Taxonomy" id="1231657"/>
    <lineage>
        <taxon>Eukaryota</taxon>
        <taxon>Fungi</taxon>
        <taxon>Dikarya</taxon>
        <taxon>Ascomycota</taxon>
        <taxon>Pezizomycotina</taxon>
        <taxon>Dothideomycetes</taxon>
        <taxon>Pleosporomycetidae</taxon>
        <taxon>Pleosporales</taxon>
        <taxon>Lindgomycetaceae</taxon>
        <taxon>Clohesyomyces</taxon>
    </lineage>
</organism>
<sequence>MAPTPGLAGLASLALPDYKNVPHSYKLPVTHREVVRTFSKLSRLALISLVHQWLSKKSRDFCRPYLAADEDPDVDPDRQMYEPAHSYEELQEVYKELAARKGGRKEVVDRILEGDWRLGISMYQLATAEIQHLLEHPGALRWTAKRLAKVRNPKLPETDMEVTNESEHLPRFQAQTFMMNLAKELVPLMKSHFFITRIKTLPMTILRVYVHDSPYSTEASLAADTNGPDGAKAVFFIWPNGSPFVFVSLSTHLGQAVGDEGRHLRDVVLQSIPKAFSRPSARYQLQGTSFSARSLSALLTYRGPGKTNAAAGGWSIFADHSFNQNALDFVTAPRASQEASGSLENEMAVSSIRVGPGRPRRVVDNTETPETKRRRRVAEGRFGSSAKPNDGQGVEHFEVRIDDPFPAIPHGPGAQADVDTSEISNSGGKQTRKGRPSLLDRTAEDMEDIESERADVWVPDVRIAFSGSHVFAGVRQLVETGVVDGEKMPGWMTGESGVTQGAVRSGRMKTKGAVPGV</sequence>
<evidence type="ECO:0000313" key="2">
    <source>
        <dbReference type="EMBL" id="ORX98542.1"/>
    </source>
</evidence>
<proteinExistence type="predicted"/>
<protein>
    <submittedName>
        <fullName evidence="2">Centromere protein Chl4/mis15/CENP-N</fullName>
    </submittedName>
</protein>
<dbReference type="OrthoDB" id="6585699at2759"/>
<dbReference type="EMBL" id="MCFA01000213">
    <property type="protein sequence ID" value="ORX98542.1"/>
    <property type="molecule type" value="Genomic_DNA"/>
</dbReference>
<accession>A0A1Y1YKN1</accession>